<sequence>MPFTLVESPGDQPLLADVLPDCLAAMGAPSPGASGRLDLPEVRGVIVILVDGLGAHQLRARSGHARTITRAWNDGTAQSFPSTTVSGITSLTTASRAGAHGMVAYSVWDREQRMYLNQLSGWGEHMPPDTWQLCDTIFETVRGASHVVVSVEDYRDSGLTLASLRGADYLGAETMLERSEVAAQAARELAHPLIYLYHAELDQTGHSQGWESDAWTARLEELDASIDRLLELVPDDIGILLLADHGMVDIPRERQRDIDDALPSDVVAVAGEPRLRHIYLPDDATDLDREVLTSRLRAAEGDLAVALTRDEAIARGWYGDDVDPEVFDRIGDVVLAAVGDVSYYVRPMPASMRQMIGQHGSITPEETTVPLVRLGAFAR</sequence>
<evidence type="ECO:0000313" key="1">
    <source>
        <dbReference type="EMBL" id="UQN13844.1"/>
    </source>
</evidence>
<dbReference type="Pfam" id="PF01663">
    <property type="entry name" value="Phosphodiest"/>
    <property type="match status" value="1"/>
</dbReference>
<dbReference type="Gene3D" id="3.40.720.10">
    <property type="entry name" value="Alkaline Phosphatase, subunit A"/>
    <property type="match status" value="1"/>
</dbReference>
<dbReference type="EMBL" id="CP097160">
    <property type="protein sequence ID" value="UQN13844.1"/>
    <property type="molecule type" value="Genomic_DNA"/>
</dbReference>
<protein>
    <submittedName>
        <fullName evidence="1">Alkaline phosphatase family protein</fullName>
    </submittedName>
</protein>
<name>A0ABY4MVM0_9MICO</name>
<proteinExistence type="predicted"/>
<gene>
    <name evidence="1" type="ORF">M3M28_07120</name>
</gene>
<organism evidence="1">
    <name type="scientific">Gulosibacter sediminis</name>
    <dbReference type="NCBI Taxonomy" id="1729695"/>
    <lineage>
        <taxon>Bacteria</taxon>
        <taxon>Bacillati</taxon>
        <taxon>Actinomycetota</taxon>
        <taxon>Actinomycetes</taxon>
        <taxon>Micrococcales</taxon>
        <taxon>Microbacteriaceae</taxon>
        <taxon>Gulosibacter</taxon>
    </lineage>
</organism>
<accession>A0ABY4MVM0</accession>
<dbReference type="PANTHER" id="PTHR10151:SF120">
    <property type="entry name" value="BIS(5'-ADENOSYL)-TRIPHOSPHATASE"/>
    <property type="match status" value="1"/>
</dbReference>
<dbReference type="InterPro" id="IPR017850">
    <property type="entry name" value="Alkaline_phosphatase_core_sf"/>
</dbReference>
<dbReference type="PANTHER" id="PTHR10151">
    <property type="entry name" value="ECTONUCLEOTIDE PYROPHOSPHATASE/PHOSPHODIESTERASE"/>
    <property type="match status" value="1"/>
</dbReference>
<reference evidence="1" key="1">
    <citation type="submission" date="2022-05" db="EMBL/GenBank/DDBJ databases">
        <title>Complete genome sequence of toluene-degrading Gulosibacter sediminis strain ACHW.36C.</title>
        <authorList>
            <person name="Wai A.C."/>
            <person name="Lai G.K."/>
            <person name="Griffin S.D."/>
            <person name="Leung F.C."/>
        </authorList>
    </citation>
    <scope>NUCLEOTIDE SEQUENCE [LARGE SCALE GENOMIC DNA]</scope>
    <source>
        <strain evidence="1">ACHW.36C</strain>
    </source>
</reference>
<dbReference type="InterPro" id="IPR002591">
    <property type="entry name" value="Phosphodiest/P_Trfase"/>
</dbReference>
<dbReference type="SUPFAM" id="SSF53649">
    <property type="entry name" value="Alkaline phosphatase-like"/>
    <property type="match status" value="1"/>
</dbReference>